<evidence type="ECO:0000313" key="3">
    <source>
        <dbReference type="Proteomes" id="UP000215335"/>
    </source>
</evidence>
<dbReference type="PANTHER" id="PTHR35075">
    <property type="entry name" value="A-KINASE ANCHOR PROTEIN 14"/>
    <property type="match status" value="1"/>
</dbReference>
<proteinExistence type="predicted"/>
<dbReference type="Proteomes" id="UP000215335">
    <property type="component" value="Unassembled WGS sequence"/>
</dbReference>
<keyword evidence="3" id="KW-1185">Reference proteome</keyword>
<dbReference type="GO" id="GO:0034237">
    <property type="term" value="F:protein kinase A regulatory subunit binding"/>
    <property type="evidence" value="ECO:0007669"/>
    <property type="project" value="TreeGrafter"/>
</dbReference>
<evidence type="ECO:0000313" key="2">
    <source>
        <dbReference type="EMBL" id="OXU31498.1"/>
    </source>
</evidence>
<dbReference type="EMBL" id="NNAY01000053">
    <property type="protein sequence ID" value="OXU31498.1"/>
    <property type="molecule type" value="Genomic_DNA"/>
</dbReference>
<dbReference type="GO" id="GO:0005952">
    <property type="term" value="C:cAMP-dependent protein kinase complex"/>
    <property type="evidence" value="ECO:0007669"/>
    <property type="project" value="TreeGrafter"/>
</dbReference>
<organism evidence="2 3">
    <name type="scientific">Trichomalopsis sarcophagae</name>
    <dbReference type="NCBI Taxonomy" id="543379"/>
    <lineage>
        <taxon>Eukaryota</taxon>
        <taxon>Metazoa</taxon>
        <taxon>Ecdysozoa</taxon>
        <taxon>Arthropoda</taxon>
        <taxon>Hexapoda</taxon>
        <taxon>Insecta</taxon>
        <taxon>Pterygota</taxon>
        <taxon>Neoptera</taxon>
        <taxon>Endopterygota</taxon>
        <taxon>Hymenoptera</taxon>
        <taxon>Apocrita</taxon>
        <taxon>Proctotrupomorpha</taxon>
        <taxon>Chalcidoidea</taxon>
        <taxon>Pteromalidae</taxon>
        <taxon>Pteromalinae</taxon>
        <taxon>Trichomalopsis</taxon>
    </lineage>
</organism>
<sequence>MNIESVHIEKFYKYSFNIEPTTNVQTVKNNVQTTKDDSSTTNDSEEKYSDSVEDQAAINCQDDQENGLCYLENMMIGWSKFSKLRNWCYHIRYINNLRSSSMNYCAYEVKWTKPMEGFTYPIITANVYFFIKINKTSEKSSVTTVDIKYVFEGNRFMHDASTQFNPTWLYNAYENKRCAVESHQFLKTTLNFTTINALF</sequence>
<name>A0A232FM20_9HYME</name>
<dbReference type="Pfam" id="PF14469">
    <property type="entry name" value="AKAP28"/>
    <property type="match status" value="1"/>
</dbReference>
<comment type="caution">
    <text evidence="2">The sequence shown here is derived from an EMBL/GenBank/DDBJ whole genome shotgun (WGS) entry which is preliminary data.</text>
</comment>
<evidence type="ECO:0000256" key="1">
    <source>
        <dbReference type="SAM" id="MobiDB-lite"/>
    </source>
</evidence>
<reference evidence="2 3" key="1">
    <citation type="journal article" date="2017" name="Curr. Biol.">
        <title>The Evolution of Venom by Co-option of Single-Copy Genes.</title>
        <authorList>
            <person name="Martinson E.O."/>
            <person name="Mrinalini"/>
            <person name="Kelkar Y.D."/>
            <person name="Chang C.H."/>
            <person name="Werren J.H."/>
        </authorList>
    </citation>
    <scope>NUCLEOTIDE SEQUENCE [LARGE SCALE GENOMIC DNA]</scope>
    <source>
        <strain evidence="2 3">Alberta</strain>
        <tissue evidence="2">Whole body</tissue>
    </source>
</reference>
<dbReference type="InterPro" id="IPR053084">
    <property type="entry name" value="AKAP"/>
</dbReference>
<dbReference type="PANTHER" id="PTHR35075:SF1">
    <property type="entry name" value="A-KINASE ANCHOR PROTEIN 14"/>
    <property type="match status" value="1"/>
</dbReference>
<dbReference type="InterPro" id="IPR025663">
    <property type="entry name" value="AKAP_28"/>
</dbReference>
<accession>A0A232FM20</accession>
<protein>
    <submittedName>
        <fullName evidence="2">Uncharacterized protein</fullName>
    </submittedName>
</protein>
<gene>
    <name evidence="2" type="ORF">TSAR_001030</name>
</gene>
<feature type="region of interest" description="Disordered" evidence="1">
    <location>
        <begin position="29"/>
        <end position="49"/>
    </location>
</feature>
<dbReference type="AlphaFoldDB" id="A0A232FM20"/>
<dbReference type="STRING" id="543379.A0A232FM20"/>
<feature type="compositionally biased region" description="Basic and acidic residues" evidence="1">
    <location>
        <begin position="34"/>
        <end position="49"/>
    </location>
</feature>